<dbReference type="RefSeq" id="XP_011131923.1">
    <property type="nucleotide sequence ID" value="XM_011133621.1"/>
</dbReference>
<dbReference type="InterPro" id="IPR003595">
    <property type="entry name" value="Tyr_Pase_cat"/>
</dbReference>
<accession>A0A023B2B0</accession>
<keyword evidence="8" id="KW-0636">Prenylation</keyword>
<dbReference type="FunFam" id="3.90.190.10:FF:000086">
    <property type="entry name" value="Protein tyrosine phosphatase-like protein"/>
    <property type="match status" value="1"/>
</dbReference>
<comment type="similarity">
    <text evidence="1">Belongs to the protein-tyrosine phosphatase family.</text>
</comment>
<evidence type="ECO:0000256" key="5">
    <source>
        <dbReference type="ARBA" id="ARBA00022912"/>
    </source>
</evidence>
<keyword evidence="4" id="KW-0378">Hydrolase</keyword>
<dbReference type="GeneID" id="22914344"/>
<evidence type="ECO:0000256" key="2">
    <source>
        <dbReference type="ARBA" id="ARBA00013064"/>
    </source>
</evidence>
<evidence type="ECO:0000259" key="11">
    <source>
        <dbReference type="PROSITE" id="PS50056"/>
    </source>
</evidence>
<gene>
    <name evidence="12" type="ORF">GNI_123670</name>
</gene>
<dbReference type="Gene3D" id="3.90.190.10">
    <property type="entry name" value="Protein tyrosine phosphatase superfamily"/>
    <property type="match status" value="1"/>
</dbReference>
<dbReference type="InterPro" id="IPR000387">
    <property type="entry name" value="Tyr_Pase_dom"/>
</dbReference>
<name>A0A023B2B0_GRENI</name>
<dbReference type="GO" id="GO:0005737">
    <property type="term" value="C:cytoplasm"/>
    <property type="evidence" value="ECO:0007669"/>
    <property type="project" value="UniProtKB-ARBA"/>
</dbReference>
<sequence>MVIVNPTTLVQATMDLRFLIMDAPSAESIHHYLAVMRAHGVTHLARICELTYPEEEVINAGIKCYSLAYPDGDSPPQHVIDRWLDIVEEARQQGGTIAVHCVAGLGRAPVLAAVAMIEKAGYDTLDAVDYIRSLRKGAINRKQLEYLSNYKRRSKNKKAKCGCFGF</sequence>
<keyword evidence="13" id="KW-1185">Reference proteome</keyword>
<organism evidence="12 13">
    <name type="scientific">Gregarina niphandrodes</name>
    <name type="common">Septate eugregarine</name>
    <dbReference type="NCBI Taxonomy" id="110365"/>
    <lineage>
        <taxon>Eukaryota</taxon>
        <taxon>Sar</taxon>
        <taxon>Alveolata</taxon>
        <taxon>Apicomplexa</taxon>
        <taxon>Conoidasida</taxon>
        <taxon>Gregarinasina</taxon>
        <taxon>Eugregarinorida</taxon>
        <taxon>Gregarinidae</taxon>
        <taxon>Gregarina</taxon>
    </lineage>
</organism>
<proteinExistence type="inferred from homology"/>
<evidence type="ECO:0000256" key="3">
    <source>
        <dbReference type="ARBA" id="ARBA00022481"/>
    </source>
</evidence>
<keyword evidence="5" id="KW-0904">Protein phosphatase</keyword>
<evidence type="ECO:0000313" key="12">
    <source>
        <dbReference type="EMBL" id="EZG51710.1"/>
    </source>
</evidence>
<evidence type="ECO:0000256" key="8">
    <source>
        <dbReference type="ARBA" id="ARBA00023289"/>
    </source>
</evidence>
<dbReference type="SUPFAM" id="SSF52799">
    <property type="entry name" value="(Phosphotyrosine protein) phosphatases II"/>
    <property type="match status" value="1"/>
</dbReference>
<evidence type="ECO:0000256" key="1">
    <source>
        <dbReference type="ARBA" id="ARBA00009580"/>
    </source>
</evidence>
<evidence type="ECO:0000256" key="6">
    <source>
        <dbReference type="ARBA" id="ARBA00023157"/>
    </source>
</evidence>
<keyword evidence="7" id="KW-0449">Lipoprotein</keyword>
<comment type="catalytic activity">
    <reaction evidence="9">
        <text>O-phospho-L-tyrosyl-[protein] + H2O = L-tyrosyl-[protein] + phosphate</text>
        <dbReference type="Rhea" id="RHEA:10684"/>
        <dbReference type="Rhea" id="RHEA-COMP:10136"/>
        <dbReference type="Rhea" id="RHEA-COMP:20101"/>
        <dbReference type="ChEBI" id="CHEBI:15377"/>
        <dbReference type="ChEBI" id="CHEBI:43474"/>
        <dbReference type="ChEBI" id="CHEBI:46858"/>
        <dbReference type="ChEBI" id="CHEBI:61978"/>
        <dbReference type="EC" id="3.1.3.48"/>
    </reaction>
</comment>
<dbReference type="VEuPathDB" id="CryptoDB:GNI_123670"/>
<evidence type="ECO:0000313" key="13">
    <source>
        <dbReference type="Proteomes" id="UP000019763"/>
    </source>
</evidence>
<evidence type="ECO:0000256" key="7">
    <source>
        <dbReference type="ARBA" id="ARBA00023288"/>
    </source>
</evidence>
<evidence type="ECO:0000256" key="9">
    <source>
        <dbReference type="ARBA" id="ARBA00051722"/>
    </source>
</evidence>
<keyword evidence="6" id="KW-1015">Disulfide bond</keyword>
<dbReference type="CDD" id="cd14500">
    <property type="entry name" value="PTP-IVa"/>
    <property type="match status" value="1"/>
</dbReference>
<feature type="domain" description="Tyrosine specific protein phosphatases" evidence="11">
    <location>
        <begin position="81"/>
        <end position="146"/>
    </location>
</feature>
<dbReference type="EMBL" id="AFNH02000923">
    <property type="protein sequence ID" value="EZG51710.1"/>
    <property type="molecule type" value="Genomic_DNA"/>
</dbReference>
<dbReference type="OMA" id="IQVHGWT"/>
<dbReference type="PANTHER" id="PTHR23339">
    <property type="entry name" value="TYROSINE SPECIFIC PROTEIN PHOSPHATASE AND DUAL SPECIFICITY PROTEIN PHOSPHATASE"/>
    <property type="match status" value="1"/>
</dbReference>
<dbReference type="InterPro" id="IPR050561">
    <property type="entry name" value="PTP"/>
</dbReference>
<feature type="domain" description="Tyrosine-protein phosphatase" evidence="10">
    <location>
        <begin position="5"/>
        <end position="159"/>
    </location>
</feature>
<dbReference type="PROSITE" id="PS50054">
    <property type="entry name" value="TYR_PHOSPHATASE_DUAL"/>
    <property type="match status" value="1"/>
</dbReference>
<dbReference type="InterPro" id="IPR020422">
    <property type="entry name" value="TYR_PHOSPHATASE_DUAL_dom"/>
</dbReference>
<dbReference type="GO" id="GO:0004725">
    <property type="term" value="F:protein tyrosine phosphatase activity"/>
    <property type="evidence" value="ECO:0007669"/>
    <property type="project" value="UniProtKB-EC"/>
</dbReference>
<evidence type="ECO:0000256" key="4">
    <source>
        <dbReference type="ARBA" id="ARBA00022801"/>
    </source>
</evidence>
<dbReference type="eggNOG" id="KOG2836">
    <property type="taxonomic scope" value="Eukaryota"/>
</dbReference>
<dbReference type="AlphaFoldDB" id="A0A023B2B0"/>
<dbReference type="Proteomes" id="UP000019763">
    <property type="component" value="Unassembled WGS sequence"/>
</dbReference>
<dbReference type="InterPro" id="IPR029021">
    <property type="entry name" value="Prot-tyrosine_phosphatase-like"/>
</dbReference>
<dbReference type="EC" id="3.1.3.48" evidence="2"/>
<dbReference type="InterPro" id="IPR000340">
    <property type="entry name" value="Dual-sp_phosphatase_cat-dom"/>
</dbReference>
<comment type="caution">
    <text evidence="12">The sequence shown here is derived from an EMBL/GenBank/DDBJ whole genome shotgun (WGS) entry which is preliminary data.</text>
</comment>
<keyword evidence="3" id="KW-0488">Methylation</keyword>
<reference evidence="12" key="1">
    <citation type="submission" date="2013-12" db="EMBL/GenBank/DDBJ databases">
        <authorList>
            <person name="Omoto C.K."/>
            <person name="Sibley D."/>
            <person name="Venepally P."/>
            <person name="Hadjithomas M."/>
            <person name="Karamycheva S."/>
            <person name="Brunk B."/>
            <person name="Roos D."/>
            <person name="Caler E."/>
            <person name="Lorenzi H."/>
        </authorList>
    </citation>
    <scope>NUCLEOTIDE SEQUENCE</scope>
</reference>
<dbReference type="Pfam" id="PF00782">
    <property type="entry name" value="DSPc"/>
    <property type="match status" value="1"/>
</dbReference>
<dbReference type="OrthoDB" id="5632at2759"/>
<protein>
    <recommendedName>
        <fullName evidence="2">protein-tyrosine-phosphatase</fullName>
        <ecNumber evidence="2">3.1.3.48</ecNumber>
    </recommendedName>
</protein>
<evidence type="ECO:0000259" key="10">
    <source>
        <dbReference type="PROSITE" id="PS50054"/>
    </source>
</evidence>
<dbReference type="SMART" id="SM00404">
    <property type="entry name" value="PTPc_motif"/>
    <property type="match status" value="1"/>
</dbReference>
<dbReference type="SMART" id="SM00195">
    <property type="entry name" value="DSPc"/>
    <property type="match status" value="1"/>
</dbReference>
<dbReference type="PROSITE" id="PS50056">
    <property type="entry name" value="TYR_PHOSPHATASE_2"/>
    <property type="match status" value="1"/>
</dbReference>